<evidence type="ECO:0000313" key="7">
    <source>
        <dbReference type="Proteomes" id="UP001177003"/>
    </source>
</evidence>
<dbReference type="GO" id="GO:0006298">
    <property type="term" value="P:mismatch repair"/>
    <property type="evidence" value="ECO:0007669"/>
    <property type="project" value="InterPro"/>
</dbReference>
<keyword evidence="3" id="KW-0238">DNA-binding</keyword>
<dbReference type="GO" id="GO:0030983">
    <property type="term" value="F:mismatched DNA binding"/>
    <property type="evidence" value="ECO:0007669"/>
    <property type="project" value="InterPro"/>
</dbReference>
<gene>
    <name evidence="6" type="ORF">LSALG_LOCUS1815</name>
</gene>
<evidence type="ECO:0000256" key="1">
    <source>
        <dbReference type="ARBA" id="ARBA00022741"/>
    </source>
</evidence>
<keyword evidence="2" id="KW-0067">ATP-binding</keyword>
<dbReference type="Gene3D" id="2.40.160.10">
    <property type="entry name" value="Porin"/>
    <property type="match status" value="1"/>
</dbReference>
<reference evidence="6" key="1">
    <citation type="submission" date="2023-04" db="EMBL/GenBank/DDBJ databases">
        <authorList>
            <person name="Vijverberg K."/>
            <person name="Xiong W."/>
            <person name="Schranz E."/>
        </authorList>
    </citation>
    <scope>NUCLEOTIDE SEQUENCE</scope>
</reference>
<accession>A0AA35UY45</accession>
<dbReference type="PANTHER" id="PTHR11361:SF150">
    <property type="entry name" value="DNA MISMATCH REPAIR PROTEIN MSH6"/>
    <property type="match status" value="1"/>
</dbReference>
<organism evidence="6 7">
    <name type="scientific">Lactuca saligna</name>
    <name type="common">Willowleaf lettuce</name>
    <dbReference type="NCBI Taxonomy" id="75948"/>
    <lineage>
        <taxon>Eukaryota</taxon>
        <taxon>Viridiplantae</taxon>
        <taxon>Streptophyta</taxon>
        <taxon>Embryophyta</taxon>
        <taxon>Tracheophyta</taxon>
        <taxon>Spermatophyta</taxon>
        <taxon>Magnoliopsida</taxon>
        <taxon>eudicotyledons</taxon>
        <taxon>Gunneridae</taxon>
        <taxon>Pentapetalae</taxon>
        <taxon>asterids</taxon>
        <taxon>campanulids</taxon>
        <taxon>Asterales</taxon>
        <taxon>Asteraceae</taxon>
        <taxon>Cichorioideae</taxon>
        <taxon>Cichorieae</taxon>
        <taxon>Lactucinae</taxon>
        <taxon>Lactuca</taxon>
    </lineage>
</organism>
<name>A0AA35UY45_LACSI</name>
<dbReference type="InterPro" id="IPR027417">
    <property type="entry name" value="P-loop_NTPase"/>
</dbReference>
<dbReference type="SMART" id="SM00534">
    <property type="entry name" value="MUTSac"/>
    <property type="match status" value="1"/>
</dbReference>
<proteinExistence type="predicted"/>
<evidence type="ECO:0000256" key="3">
    <source>
        <dbReference type="ARBA" id="ARBA00023125"/>
    </source>
</evidence>
<evidence type="ECO:0000259" key="5">
    <source>
        <dbReference type="SMART" id="SM00534"/>
    </source>
</evidence>
<dbReference type="InterPro" id="IPR023614">
    <property type="entry name" value="Porin_dom_sf"/>
</dbReference>
<feature type="domain" description="DNA mismatch repair proteins mutS family" evidence="5">
    <location>
        <begin position="200"/>
        <end position="375"/>
    </location>
</feature>
<dbReference type="InterPro" id="IPR045076">
    <property type="entry name" value="MutS"/>
</dbReference>
<dbReference type="GO" id="GO:0140664">
    <property type="term" value="F:ATP-dependent DNA damage sensor activity"/>
    <property type="evidence" value="ECO:0007669"/>
    <property type="project" value="InterPro"/>
</dbReference>
<dbReference type="GO" id="GO:0055085">
    <property type="term" value="P:transmembrane transport"/>
    <property type="evidence" value="ECO:0007669"/>
    <property type="project" value="InterPro"/>
</dbReference>
<dbReference type="AlphaFoldDB" id="A0AA35UY45"/>
<dbReference type="GO" id="GO:0005741">
    <property type="term" value="C:mitochondrial outer membrane"/>
    <property type="evidence" value="ECO:0007669"/>
    <property type="project" value="InterPro"/>
</dbReference>
<protein>
    <recommendedName>
        <fullName evidence="5">DNA mismatch repair proteins mutS family domain-containing protein</fullName>
    </recommendedName>
</protein>
<feature type="region of interest" description="Disordered" evidence="4">
    <location>
        <begin position="1"/>
        <end position="23"/>
    </location>
</feature>
<dbReference type="Pfam" id="PF00488">
    <property type="entry name" value="MutS_V"/>
    <property type="match status" value="1"/>
</dbReference>
<evidence type="ECO:0000256" key="4">
    <source>
        <dbReference type="SAM" id="MobiDB-lite"/>
    </source>
</evidence>
<dbReference type="GO" id="GO:0005634">
    <property type="term" value="C:nucleus"/>
    <property type="evidence" value="ECO:0007669"/>
    <property type="project" value="TreeGrafter"/>
</dbReference>
<dbReference type="SUPFAM" id="SSF52540">
    <property type="entry name" value="P-loop containing nucleoside triphosphate hydrolases"/>
    <property type="match status" value="1"/>
</dbReference>
<sequence>MPAPCPTRGASEAPERATSPSHPTSFIAVEASKLRCVSRLLSDTIPFAPSHMMPHGAEPMESTIGYHSSQSKVWQNNYIRSSSSKGQFWGFKTIGLKLEAEDQKSKVEVYYHIVKLLTNTTVSIEVNNDFSSNENTITIGSQHALGPLTTVKARLLFGFNYASCFLMFCLRYYTNRNLKMALIMPLMIQFADPTVDLNMQLFIVLTGPNMGGKSTLMRQLCLALILAQVGADVPAQSFKMLLVDRIFLRIGAKYHIMTGHSTFLTELLETASMLSSATCRSVMALDELIQGTSTSNGQAIAASVLEHLVNKIQFRGFPDAVLKKAAIKSQEFETMYGKRKRTKQSNFKICRFYLASTWLIGYHKSLTRPPNQIALVGEVLPLGDKSSKNSTIIHEDIDRIIAKGEEATAELDAMMKKFTEDAIKFKMDDSMYI</sequence>
<keyword evidence="7" id="KW-1185">Reference proteome</keyword>
<dbReference type="InterPro" id="IPR000432">
    <property type="entry name" value="DNA_mismatch_repair_MutS_C"/>
</dbReference>
<dbReference type="PANTHER" id="PTHR11361">
    <property type="entry name" value="DNA MISMATCH REPAIR PROTEIN MUTS FAMILY MEMBER"/>
    <property type="match status" value="1"/>
</dbReference>
<dbReference type="InterPro" id="IPR027246">
    <property type="entry name" value="Porin_Euk/Tom40"/>
</dbReference>
<dbReference type="EMBL" id="OX465086">
    <property type="protein sequence ID" value="CAI9261005.1"/>
    <property type="molecule type" value="Genomic_DNA"/>
</dbReference>
<evidence type="ECO:0000313" key="6">
    <source>
        <dbReference type="EMBL" id="CAI9261005.1"/>
    </source>
</evidence>
<dbReference type="Gene3D" id="3.40.50.300">
    <property type="entry name" value="P-loop containing nucleotide triphosphate hydrolases"/>
    <property type="match status" value="1"/>
</dbReference>
<dbReference type="Pfam" id="PF01459">
    <property type="entry name" value="Porin_3"/>
    <property type="match status" value="1"/>
</dbReference>
<dbReference type="GO" id="GO:0005524">
    <property type="term" value="F:ATP binding"/>
    <property type="evidence" value="ECO:0007669"/>
    <property type="project" value="UniProtKB-KW"/>
</dbReference>
<keyword evidence="1" id="KW-0547">Nucleotide-binding</keyword>
<evidence type="ECO:0000256" key="2">
    <source>
        <dbReference type="ARBA" id="ARBA00022840"/>
    </source>
</evidence>
<dbReference type="Proteomes" id="UP001177003">
    <property type="component" value="Chromosome 0"/>
</dbReference>